<keyword evidence="4" id="KW-1185">Reference proteome</keyword>
<feature type="region of interest" description="Disordered" evidence="1">
    <location>
        <begin position="86"/>
        <end position="135"/>
    </location>
</feature>
<accession>A0A494VKC9</accession>
<evidence type="ECO:0008006" key="5">
    <source>
        <dbReference type="Google" id="ProtNLM"/>
    </source>
</evidence>
<dbReference type="EMBL" id="CP032869">
    <property type="protein sequence ID" value="AYL94864.1"/>
    <property type="molecule type" value="Genomic_DNA"/>
</dbReference>
<dbReference type="Proteomes" id="UP000270046">
    <property type="component" value="Chromosome"/>
</dbReference>
<keyword evidence="2" id="KW-0472">Membrane</keyword>
<protein>
    <recommendedName>
        <fullName evidence="5">Outer membrane protein beta-barrel domain-containing protein</fullName>
    </recommendedName>
</protein>
<evidence type="ECO:0000313" key="3">
    <source>
        <dbReference type="EMBL" id="AYL94864.1"/>
    </source>
</evidence>
<reference evidence="3 4" key="1">
    <citation type="submission" date="2018-10" db="EMBL/GenBank/DDBJ databases">
        <title>Genome sequencing of Mucilaginibacter sp. HYN0043.</title>
        <authorList>
            <person name="Kim M."/>
            <person name="Yi H."/>
        </authorList>
    </citation>
    <scope>NUCLEOTIDE SEQUENCE [LARGE SCALE GENOMIC DNA]</scope>
    <source>
        <strain evidence="3 4">HYN0043</strain>
    </source>
</reference>
<keyword evidence="2" id="KW-1133">Transmembrane helix</keyword>
<sequence>MKSEEDLDKLFKKSMDDPANHRAFNEDDWDAFEQMLDAGKKRRGIVYWLPLASGIAAMLLLALGWWFFIKLAKVIDNNNTQAGVKPTVTKSGTSGGAMQQQPQDTITNKQQPLDNNLAAGSKKDTIGSRNTTGSNLAANKLQKDTIWNAQPSGNNLAAGRNKQQQAPAKATLTPSAGGYRRNFAGRDNFARNRRDSAALTNAAQMAGVGPVRGTVEYMLANQVYSLHTQQAQSPAPDFKTQIDLPAPSAVNTDKPAKKITKQGFGYRPQWAITALASSDVNGTSAFQGKAGSNYGALLSLGVTKKLTVTSGVVYSSKPYATSFANYNNSSFNFQRTPSDILADCKMLDIPINIGYQVFGNFRNKVSVGTGFSSYIMLHEKYTFNYPANYSNAAWSTSYTVPNSKGYYLSILNLNATYERKINSKFGVSVQPYMKVPLTGVGFSNLKLQSTGVAVGVTYNINAFRKP</sequence>
<keyword evidence="2" id="KW-0812">Transmembrane</keyword>
<proteinExistence type="predicted"/>
<evidence type="ECO:0000256" key="1">
    <source>
        <dbReference type="SAM" id="MobiDB-lite"/>
    </source>
</evidence>
<organism evidence="3 4">
    <name type="scientific">Mucilaginibacter celer</name>
    <dbReference type="NCBI Taxonomy" id="2305508"/>
    <lineage>
        <taxon>Bacteria</taxon>
        <taxon>Pseudomonadati</taxon>
        <taxon>Bacteroidota</taxon>
        <taxon>Sphingobacteriia</taxon>
        <taxon>Sphingobacteriales</taxon>
        <taxon>Sphingobacteriaceae</taxon>
        <taxon>Mucilaginibacter</taxon>
    </lineage>
</organism>
<dbReference type="KEGG" id="muh:HYN43_005905"/>
<gene>
    <name evidence="3" type="ORF">HYN43_005905</name>
</gene>
<name>A0A494VKC9_9SPHI</name>
<dbReference type="OrthoDB" id="1523584at2"/>
<evidence type="ECO:0000256" key="2">
    <source>
        <dbReference type="SAM" id="Phobius"/>
    </source>
</evidence>
<dbReference type="AlphaFoldDB" id="A0A494VKC9"/>
<evidence type="ECO:0000313" key="4">
    <source>
        <dbReference type="Proteomes" id="UP000270046"/>
    </source>
</evidence>
<feature type="compositionally biased region" description="Polar residues" evidence="1">
    <location>
        <begin position="86"/>
        <end position="114"/>
    </location>
</feature>
<dbReference type="RefSeq" id="WP_119408571.1">
    <property type="nucleotide sequence ID" value="NZ_CP032869.1"/>
</dbReference>
<feature type="transmembrane region" description="Helical" evidence="2">
    <location>
        <begin position="45"/>
        <end position="68"/>
    </location>
</feature>